<name>J3PBR8_GAET3</name>
<evidence type="ECO:0000313" key="4">
    <source>
        <dbReference type="Proteomes" id="UP000006039"/>
    </source>
</evidence>
<dbReference type="Proteomes" id="UP000006039">
    <property type="component" value="Unassembled WGS sequence"/>
</dbReference>
<reference evidence="2" key="3">
    <citation type="submission" date="2010-09" db="EMBL/GenBank/DDBJ databases">
        <title>Annotation of Gaeumannomyces graminis var. tritici R3-111a-1.</title>
        <authorList>
            <consortium name="The Broad Institute Genome Sequencing Platform"/>
            <person name="Ma L.-J."/>
            <person name="Dead R."/>
            <person name="Young S.K."/>
            <person name="Zeng Q."/>
            <person name="Gargeya S."/>
            <person name="Fitzgerald M."/>
            <person name="Haas B."/>
            <person name="Abouelleil A."/>
            <person name="Alvarado L."/>
            <person name="Arachchi H.M."/>
            <person name="Berlin A."/>
            <person name="Brown A."/>
            <person name="Chapman S.B."/>
            <person name="Chen Z."/>
            <person name="Dunbar C."/>
            <person name="Freedman E."/>
            <person name="Gearin G."/>
            <person name="Gellesch M."/>
            <person name="Goldberg J."/>
            <person name="Griggs A."/>
            <person name="Gujja S."/>
            <person name="Heiman D."/>
            <person name="Howarth C."/>
            <person name="Larson L."/>
            <person name="Lui A."/>
            <person name="MacDonald P.J.P."/>
            <person name="Mehta T."/>
            <person name="Montmayeur A."/>
            <person name="Murphy C."/>
            <person name="Neiman D."/>
            <person name="Pearson M."/>
            <person name="Priest M."/>
            <person name="Roberts A."/>
            <person name="Saif S."/>
            <person name="Shea T."/>
            <person name="Shenoy N."/>
            <person name="Sisk P."/>
            <person name="Stolte C."/>
            <person name="Sykes S."/>
            <person name="Yandava C."/>
            <person name="Wortman J."/>
            <person name="Nusbaum C."/>
            <person name="Birren B."/>
        </authorList>
    </citation>
    <scope>NUCLEOTIDE SEQUENCE</scope>
    <source>
        <strain evidence="2">R3-111a-1</strain>
    </source>
</reference>
<dbReference type="AlphaFoldDB" id="J3PBR8"/>
<feature type="region of interest" description="Disordered" evidence="1">
    <location>
        <begin position="1"/>
        <end position="28"/>
    </location>
</feature>
<dbReference type="EnsemblFungi" id="EJT71685">
    <property type="protein sequence ID" value="EJT71685"/>
    <property type="gene ID" value="GGTG_10939"/>
</dbReference>
<dbReference type="GeneID" id="20351397"/>
<protein>
    <submittedName>
        <fullName evidence="2 3">Uncharacterized protein</fullName>
    </submittedName>
</protein>
<dbReference type="RefSeq" id="XP_009227082.1">
    <property type="nucleotide sequence ID" value="XM_009228818.1"/>
</dbReference>
<dbReference type="EMBL" id="GL385400">
    <property type="protein sequence ID" value="EJT71685.1"/>
    <property type="molecule type" value="Genomic_DNA"/>
</dbReference>
<proteinExistence type="predicted"/>
<gene>
    <name evidence="3" type="primary">20351397</name>
    <name evidence="2" type="ORF">GGTG_10939</name>
</gene>
<dbReference type="HOGENOM" id="CLU_2440985_0_0_1"/>
<reference evidence="4" key="1">
    <citation type="submission" date="2010-07" db="EMBL/GenBank/DDBJ databases">
        <title>The genome sequence of Gaeumannomyces graminis var. tritici strain R3-111a-1.</title>
        <authorList>
            <consortium name="The Broad Institute Genome Sequencing Platform"/>
            <person name="Ma L.-J."/>
            <person name="Dead R."/>
            <person name="Young S."/>
            <person name="Zeng Q."/>
            <person name="Koehrsen M."/>
            <person name="Alvarado L."/>
            <person name="Berlin A."/>
            <person name="Chapman S.B."/>
            <person name="Chen Z."/>
            <person name="Freedman E."/>
            <person name="Gellesch M."/>
            <person name="Goldberg J."/>
            <person name="Griggs A."/>
            <person name="Gujja S."/>
            <person name="Heilman E.R."/>
            <person name="Heiman D."/>
            <person name="Hepburn T."/>
            <person name="Howarth C."/>
            <person name="Jen D."/>
            <person name="Larson L."/>
            <person name="Mehta T."/>
            <person name="Neiman D."/>
            <person name="Pearson M."/>
            <person name="Roberts A."/>
            <person name="Saif S."/>
            <person name="Shea T."/>
            <person name="Shenoy N."/>
            <person name="Sisk P."/>
            <person name="Stolte C."/>
            <person name="Sykes S."/>
            <person name="Walk T."/>
            <person name="White J."/>
            <person name="Yandava C."/>
            <person name="Haas B."/>
            <person name="Nusbaum C."/>
            <person name="Birren B."/>
        </authorList>
    </citation>
    <scope>NUCLEOTIDE SEQUENCE [LARGE SCALE GENOMIC DNA]</scope>
    <source>
        <strain evidence="4">R3-111a-1</strain>
    </source>
</reference>
<dbReference type="VEuPathDB" id="FungiDB:GGTG_10939"/>
<organism evidence="2">
    <name type="scientific">Gaeumannomyces tritici (strain R3-111a-1)</name>
    <name type="common">Wheat and barley take-all root rot fungus</name>
    <name type="synonym">Gaeumannomyces graminis var. tritici</name>
    <dbReference type="NCBI Taxonomy" id="644352"/>
    <lineage>
        <taxon>Eukaryota</taxon>
        <taxon>Fungi</taxon>
        <taxon>Dikarya</taxon>
        <taxon>Ascomycota</taxon>
        <taxon>Pezizomycotina</taxon>
        <taxon>Sordariomycetes</taxon>
        <taxon>Sordariomycetidae</taxon>
        <taxon>Magnaporthales</taxon>
        <taxon>Magnaporthaceae</taxon>
        <taxon>Gaeumannomyces</taxon>
    </lineage>
</organism>
<evidence type="ECO:0000313" key="2">
    <source>
        <dbReference type="EMBL" id="EJT71685.1"/>
    </source>
</evidence>
<reference evidence="3" key="5">
    <citation type="submission" date="2018-04" db="UniProtKB">
        <authorList>
            <consortium name="EnsemblFungi"/>
        </authorList>
    </citation>
    <scope>IDENTIFICATION</scope>
    <source>
        <strain evidence="3">R3-111a-1</strain>
    </source>
</reference>
<accession>J3PBR8</accession>
<reference evidence="3" key="4">
    <citation type="journal article" date="2015" name="G3 (Bethesda)">
        <title>Genome sequences of three phytopathogenic species of the Magnaporthaceae family of fungi.</title>
        <authorList>
            <person name="Okagaki L.H."/>
            <person name="Nunes C.C."/>
            <person name="Sailsbery J."/>
            <person name="Clay B."/>
            <person name="Brown D."/>
            <person name="John T."/>
            <person name="Oh Y."/>
            <person name="Young N."/>
            <person name="Fitzgerald M."/>
            <person name="Haas B.J."/>
            <person name="Zeng Q."/>
            <person name="Young S."/>
            <person name="Adiconis X."/>
            <person name="Fan L."/>
            <person name="Levin J.Z."/>
            <person name="Mitchell T.K."/>
            <person name="Okubara P.A."/>
            <person name="Farman M.L."/>
            <person name="Kohn L.M."/>
            <person name="Birren B."/>
            <person name="Ma L.-J."/>
            <person name="Dean R.A."/>
        </authorList>
    </citation>
    <scope>NUCLEOTIDE SEQUENCE</scope>
    <source>
        <strain evidence="3">R3-111a-1</strain>
    </source>
</reference>
<keyword evidence="4" id="KW-1185">Reference proteome</keyword>
<reference evidence="2" key="2">
    <citation type="submission" date="2010-07" db="EMBL/GenBank/DDBJ databases">
        <authorList>
            <consortium name="The Broad Institute Genome Sequencing Platform"/>
            <consortium name="Broad Institute Genome Sequencing Center for Infectious Disease"/>
            <person name="Ma L.-J."/>
            <person name="Dead R."/>
            <person name="Young S."/>
            <person name="Zeng Q."/>
            <person name="Koehrsen M."/>
            <person name="Alvarado L."/>
            <person name="Berlin A."/>
            <person name="Chapman S.B."/>
            <person name="Chen Z."/>
            <person name="Freedman E."/>
            <person name="Gellesch M."/>
            <person name="Goldberg J."/>
            <person name="Griggs A."/>
            <person name="Gujja S."/>
            <person name="Heilman E.R."/>
            <person name="Heiman D."/>
            <person name="Hepburn T."/>
            <person name="Howarth C."/>
            <person name="Jen D."/>
            <person name="Larson L."/>
            <person name="Mehta T."/>
            <person name="Neiman D."/>
            <person name="Pearson M."/>
            <person name="Roberts A."/>
            <person name="Saif S."/>
            <person name="Shea T."/>
            <person name="Shenoy N."/>
            <person name="Sisk P."/>
            <person name="Stolte C."/>
            <person name="Sykes S."/>
            <person name="Walk T."/>
            <person name="White J."/>
            <person name="Yandava C."/>
            <person name="Haas B."/>
            <person name="Nusbaum C."/>
            <person name="Birren B."/>
        </authorList>
    </citation>
    <scope>NUCLEOTIDE SEQUENCE</scope>
    <source>
        <strain evidence="2">R3-111a-1</strain>
    </source>
</reference>
<sequence length="90" mass="9557">MPDSGVFHCRGRHRVSPTSGEEGAESVEGQAFPLSLQLRDQRSLITVIVAEPARNLLTDLHDSSSAGSTIDTKGALRAGTRCHGFSAKLP</sequence>
<evidence type="ECO:0000256" key="1">
    <source>
        <dbReference type="SAM" id="MobiDB-lite"/>
    </source>
</evidence>
<evidence type="ECO:0000313" key="3">
    <source>
        <dbReference type="EnsemblFungi" id="EJT71685"/>
    </source>
</evidence>